<comment type="cofactor">
    <cofactor evidence="1">
        <name>Mn(2+)</name>
        <dbReference type="ChEBI" id="CHEBI:29035"/>
    </cofactor>
</comment>
<dbReference type="PROSITE" id="PS51462">
    <property type="entry name" value="NUDIX"/>
    <property type="match status" value="1"/>
</dbReference>
<accession>A0A0E1W6M7</accession>
<evidence type="ECO:0000256" key="3">
    <source>
        <dbReference type="ARBA" id="ARBA00022723"/>
    </source>
</evidence>
<keyword evidence="3" id="KW-0479">Metal-binding</keyword>
<evidence type="ECO:0000256" key="2">
    <source>
        <dbReference type="ARBA" id="ARBA00001946"/>
    </source>
</evidence>
<keyword evidence="5" id="KW-0460">Magnesium</keyword>
<evidence type="ECO:0000256" key="6">
    <source>
        <dbReference type="ARBA" id="ARBA00023211"/>
    </source>
</evidence>
<dbReference type="SUPFAM" id="SSF55811">
    <property type="entry name" value="Nudix"/>
    <property type="match status" value="1"/>
</dbReference>
<dbReference type="PANTHER" id="PTHR12992:SF11">
    <property type="entry name" value="MITOCHONDRIAL COENZYME A DIPHOSPHATASE NUDT8"/>
    <property type="match status" value="1"/>
</dbReference>
<dbReference type="Pfam" id="PF00293">
    <property type="entry name" value="NUDIX"/>
    <property type="match status" value="1"/>
</dbReference>
<dbReference type="Proteomes" id="UP000001812">
    <property type="component" value="Chromosome I"/>
</dbReference>
<name>A0A0E1W6M7_BURPE</name>
<evidence type="ECO:0000256" key="7">
    <source>
        <dbReference type="SAM" id="MobiDB-lite"/>
    </source>
</evidence>
<evidence type="ECO:0000256" key="4">
    <source>
        <dbReference type="ARBA" id="ARBA00022801"/>
    </source>
</evidence>
<dbReference type="CDD" id="cd03426">
    <property type="entry name" value="NUDIX_CoAse_Nudt7"/>
    <property type="match status" value="1"/>
</dbReference>
<dbReference type="HOGENOM" id="CLU_040940_0_0_4"/>
<feature type="domain" description="Nudix hydrolase" evidence="8">
    <location>
        <begin position="334"/>
        <end position="466"/>
    </location>
</feature>
<comment type="cofactor">
    <cofactor evidence="2">
        <name>Mg(2+)</name>
        <dbReference type="ChEBI" id="CHEBI:18420"/>
    </cofactor>
</comment>
<evidence type="ECO:0000313" key="9">
    <source>
        <dbReference type="EMBL" id="EET08074.1"/>
    </source>
</evidence>
<reference evidence="9" key="1">
    <citation type="submission" date="2009-05" db="EMBL/GenBank/DDBJ databases">
        <authorList>
            <person name="Harkins D.M."/>
            <person name="DeShazer D."/>
            <person name="Woods D.E."/>
            <person name="Brinkac L.M."/>
            <person name="Brown K.A."/>
            <person name="Hung G.C."/>
            <person name="Tuanyok A."/>
            <person name="Zhang B."/>
            <person name="Nierman W.C."/>
        </authorList>
    </citation>
    <scope>NUCLEOTIDE SEQUENCE [LARGE SCALE GENOMIC DNA]</scope>
    <source>
        <strain evidence="9">1710a</strain>
    </source>
</reference>
<evidence type="ECO:0000256" key="5">
    <source>
        <dbReference type="ARBA" id="ARBA00022842"/>
    </source>
</evidence>
<dbReference type="AlphaFoldDB" id="A0A0E1W6M7"/>
<dbReference type="InterPro" id="IPR000086">
    <property type="entry name" value="NUDIX_hydrolase_dom"/>
</dbReference>
<dbReference type="NCBIfam" id="NF007980">
    <property type="entry name" value="PRK10707.1"/>
    <property type="match status" value="1"/>
</dbReference>
<dbReference type="PANTHER" id="PTHR12992">
    <property type="entry name" value="NUDIX HYDROLASE"/>
    <property type="match status" value="1"/>
</dbReference>
<feature type="region of interest" description="Disordered" evidence="7">
    <location>
        <begin position="217"/>
        <end position="236"/>
    </location>
</feature>
<keyword evidence="4" id="KW-0378">Hydrolase</keyword>
<feature type="region of interest" description="Disordered" evidence="7">
    <location>
        <begin position="1"/>
        <end position="25"/>
    </location>
</feature>
<dbReference type="GO" id="GO:0010945">
    <property type="term" value="F:coenzyme A diphosphatase activity"/>
    <property type="evidence" value="ECO:0007669"/>
    <property type="project" value="InterPro"/>
</dbReference>
<dbReference type="Gene3D" id="3.90.79.10">
    <property type="entry name" value="Nucleoside Triphosphate Pyrophosphohydrolase"/>
    <property type="match status" value="1"/>
</dbReference>
<dbReference type="GO" id="GO:0046872">
    <property type="term" value="F:metal ion binding"/>
    <property type="evidence" value="ECO:0007669"/>
    <property type="project" value="UniProtKB-KW"/>
</dbReference>
<feature type="region of interest" description="Disordered" evidence="7">
    <location>
        <begin position="93"/>
        <end position="113"/>
    </location>
</feature>
<dbReference type="InterPro" id="IPR045121">
    <property type="entry name" value="CoAse"/>
</dbReference>
<organism evidence="9">
    <name type="scientific">Burkholderia pseudomallei 1710a</name>
    <dbReference type="NCBI Taxonomy" id="320371"/>
    <lineage>
        <taxon>Bacteria</taxon>
        <taxon>Pseudomonadati</taxon>
        <taxon>Pseudomonadota</taxon>
        <taxon>Betaproteobacteria</taxon>
        <taxon>Burkholderiales</taxon>
        <taxon>Burkholderiaceae</taxon>
        <taxon>Burkholderia</taxon>
        <taxon>pseudomallei group</taxon>
    </lineage>
</organism>
<proteinExistence type="predicted"/>
<sequence>MRKAGESIGDARPAVGSRRMRERPAGHPSIFMARRIVVAKRVLRRGDTHAPHRGARAMMPVYASAAAHTVEPCVFLRPDVESRDLAYRLPRSRQAGKSEPVFGSGAADANPSAAIVPTRPFNKRKAIQTARRPIDAPGAVQARPRRPTAACREFRVRADLGACSCRRTRIRERGVDLDTRPSPHPPIRPFALRTAHGARRTADDAWRGRLPAFGRRAAADSVSAPSSRNAARQARRPIARRMPRSMAAPSGERLAARFFLFGATIWPYPFRAELDLIRRPIIDPEVLPIETTGADLPVVRPSSMTPAGLRERFAEPPEWMQEPAEAQLAHGVDPRSAAVLVPLVVRERGLTVLLTQRADHLNDHAGQISFPGGRREPDDRDANATALREAREEIALAHERVELLGALPDYLTGTGFCVTPVVGLVHPPFTVQPDTLEVAEIFEVPLDFLMNPAHHQIRVLRWEGGERRFFAMPYPRGPVGGQYFIWGATAGMLRNLYRFLSA</sequence>
<protein>
    <submittedName>
        <fullName evidence="9">Pyrophosphatase, MutT/nudix family</fullName>
    </submittedName>
</protein>
<gene>
    <name evidence="9" type="ORF">BURPS1710A_3406</name>
</gene>
<evidence type="ECO:0000256" key="1">
    <source>
        <dbReference type="ARBA" id="ARBA00001936"/>
    </source>
</evidence>
<dbReference type="EMBL" id="CM000832">
    <property type="protein sequence ID" value="EET08074.1"/>
    <property type="molecule type" value="Genomic_DNA"/>
</dbReference>
<dbReference type="InterPro" id="IPR015797">
    <property type="entry name" value="NUDIX_hydrolase-like_dom_sf"/>
</dbReference>
<keyword evidence="6" id="KW-0464">Manganese</keyword>
<evidence type="ECO:0000259" key="8">
    <source>
        <dbReference type="PROSITE" id="PS51462"/>
    </source>
</evidence>